<dbReference type="PRINTS" id="PR00087">
    <property type="entry name" value="LIPOXYGENASE"/>
</dbReference>
<evidence type="ECO:0000259" key="8">
    <source>
        <dbReference type="PROSITE" id="PS51393"/>
    </source>
</evidence>
<comment type="cofactor">
    <cofactor evidence="6">
        <name>Fe cation</name>
        <dbReference type="ChEBI" id="CHEBI:24875"/>
    </cofactor>
    <text evidence="6">Binds 1 Fe cation per subunit.</text>
</comment>
<dbReference type="GO" id="GO:0005506">
    <property type="term" value="F:iron ion binding"/>
    <property type="evidence" value="ECO:0007669"/>
    <property type="project" value="InterPro"/>
</dbReference>
<dbReference type="InterPro" id="IPR013819">
    <property type="entry name" value="LipOase_C"/>
</dbReference>
<feature type="binding site" evidence="6">
    <location>
        <position position="176"/>
    </location>
    <ligand>
        <name>Fe cation</name>
        <dbReference type="ChEBI" id="CHEBI:24875"/>
        <note>catalytic</note>
    </ligand>
</feature>
<dbReference type="GO" id="GO:0034440">
    <property type="term" value="P:lipid oxidation"/>
    <property type="evidence" value="ECO:0007669"/>
    <property type="project" value="InterPro"/>
</dbReference>
<dbReference type="InterPro" id="IPR020833">
    <property type="entry name" value="LipOase_Fe_BS"/>
</dbReference>
<feature type="binding site" evidence="6">
    <location>
        <position position="171"/>
    </location>
    <ligand>
        <name>Fe cation</name>
        <dbReference type="ChEBI" id="CHEBI:24875"/>
        <note>catalytic</note>
    </ligand>
</feature>
<dbReference type="SUPFAM" id="SSF48484">
    <property type="entry name" value="Lipoxigenase"/>
    <property type="match status" value="1"/>
</dbReference>
<accession>A0AAY4ESI4</accession>
<dbReference type="Ensembl" id="ENSDCDT00010070919.1">
    <property type="protein sequence ID" value="ENSDCDP00010060184.1"/>
    <property type="gene ID" value="ENSDCDG00010033498.1"/>
</dbReference>
<evidence type="ECO:0000256" key="7">
    <source>
        <dbReference type="RuleBase" id="RU003974"/>
    </source>
</evidence>
<evidence type="ECO:0000256" key="6">
    <source>
        <dbReference type="PIRSR" id="PIRSR601885-1"/>
    </source>
</evidence>
<name>A0AAY4ESI4_9TELE</name>
<proteinExistence type="inferred from homology"/>
<dbReference type="GeneTree" id="ENSGT00940000155191"/>
<evidence type="ECO:0000256" key="3">
    <source>
        <dbReference type="ARBA" id="ARBA00022964"/>
    </source>
</evidence>
<reference evidence="9" key="2">
    <citation type="submission" date="2025-08" db="UniProtKB">
        <authorList>
            <consortium name="Ensembl"/>
        </authorList>
    </citation>
    <scope>IDENTIFICATION</scope>
</reference>
<dbReference type="InterPro" id="IPR000907">
    <property type="entry name" value="LipOase"/>
</dbReference>
<dbReference type="AlphaFoldDB" id="A0AAY4ESI4"/>
<dbReference type="Proteomes" id="UP000694580">
    <property type="component" value="Chromosome 6"/>
</dbReference>
<evidence type="ECO:0000256" key="1">
    <source>
        <dbReference type="ARBA" id="ARBA00009419"/>
    </source>
</evidence>
<dbReference type="Gene3D" id="3.10.450.60">
    <property type="match status" value="1"/>
</dbReference>
<keyword evidence="4 7" id="KW-0560">Oxidoreductase</keyword>
<evidence type="ECO:0000313" key="9">
    <source>
        <dbReference type="Ensembl" id="ENSDCDP00010060184.1"/>
    </source>
</evidence>
<dbReference type="InterPro" id="IPR001885">
    <property type="entry name" value="LipOase_mml"/>
</dbReference>
<sequence length="473" mass="53490">QESWGSFEELDRLFFHNARNNATALYVRSHWMEDNFFGYQCLNGCNPALVRQIYNIPSNMAVNADLLHPFLPQESSLEEELKSGRVFLLDYEVLEGVSANIINGKQQYLAAPLCLLHVDQEGTLKPIAIQLQQTPGPQNPVFLPSDSKADWLLAKMWVRSSDFQYHQLISHFLRTHLLGEVFCVATLRQLPEVHPLHQLLMTHIRTTMQINIQARASLLAPNGVFDQSIGCGLTGAFAILARGASRLRYSSLCVPDDLRDRGVATLPTCYYAQDAQRVWTILFVSGWVDLYYHSDTDVQLDNEVQHWISDIFAEGFQGLTEMELPQSFESKAELSKFITMVIFSCSAQHSAVNFTQLDFNLWMPNCPASMSQPPPQSKGSVREEKELLVYLPDINATCSVLTILALLSQPTASYVPLCQYQEPFFYTGAHRGLVEKVQKELKSLTAMIEERNRIIALPYPYLSPNHIENSVAI</sequence>
<dbReference type="Pfam" id="PF00305">
    <property type="entry name" value="Lipoxygenase"/>
    <property type="match status" value="1"/>
</dbReference>
<evidence type="ECO:0000313" key="10">
    <source>
        <dbReference type="Proteomes" id="UP000694580"/>
    </source>
</evidence>
<feature type="domain" description="Lipoxygenase" evidence="8">
    <location>
        <begin position="1"/>
        <end position="473"/>
    </location>
</feature>
<reference evidence="9 10" key="1">
    <citation type="submission" date="2020-06" db="EMBL/GenBank/DDBJ databases">
        <authorList>
            <consortium name="Wellcome Sanger Institute Data Sharing"/>
        </authorList>
    </citation>
    <scope>NUCLEOTIDE SEQUENCE [LARGE SCALE GENOMIC DNA]</scope>
</reference>
<protein>
    <submittedName>
        <fullName evidence="9">Zgc:152891</fullName>
    </submittedName>
</protein>
<dbReference type="PANTHER" id="PTHR11771">
    <property type="entry name" value="LIPOXYGENASE"/>
    <property type="match status" value="1"/>
</dbReference>
<organism evidence="9 10">
    <name type="scientific">Denticeps clupeoides</name>
    <name type="common">denticle herring</name>
    <dbReference type="NCBI Taxonomy" id="299321"/>
    <lineage>
        <taxon>Eukaryota</taxon>
        <taxon>Metazoa</taxon>
        <taxon>Chordata</taxon>
        <taxon>Craniata</taxon>
        <taxon>Vertebrata</taxon>
        <taxon>Euteleostomi</taxon>
        <taxon>Actinopterygii</taxon>
        <taxon>Neopterygii</taxon>
        <taxon>Teleostei</taxon>
        <taxon>Clupei</taxon>
        <taxon>Clupeiformes</taxon>
        <taxon>Denticipitoidei</taxon>
        <taxon>Denticipitidae</taxon>
        <taxon>Denticeps</taxon>
    </lineage>
</organism>
<keyword evidence="5 6" id="KW-0408">Iron</keyword>
<dbReference type="Gene3D" id="1.20.245.10">
    <property type="entry name" value="Lipoxygenase-1, Domain 5"/>
    <property type="match status" value="1"/>
</dbReference>
<dbReference type="PRINTS" id="PR00467">
    <property type="entry name" value="MAMLPOXGNASE"/>
</dbReference>
<feature type="binding site" evidence="6">
    <location>
        <position position="349"/>
    </location>
    <ligand>
        <name>Fe cation</name>
        <dbReference type="ChEBI" id="CHEBI:24875"/>
        <note>catalytic</note>
    </ligand>
</feature>
<dbReference type="InterPro" id="IPR036226">
    <property type="entry name" value="LipOase_C_sf"/>
</dbReference>
<keyword evidence="2 6" id="KW-0479">Metal-binding</keyword>
<dbReference type="PROSITE" id="PS51393">
    <property type="entry name" value="LIPOXYGENASE_3"/>
    <property type="match status" value="1"/>
</dbReference>
<evidence type="ECO:0000256" key="2">
    <source>
        <dbReference type="ARBA" id="ARBA00022723"/>
    </source>
</evidence>
<evidence type="ECO:0000256" key="5">
    <source>
        <dbReference type="ARBA" id="ARBA00023004"/>
    </source>
</evidence>
<dbReference type="GO" id="GO:0016702">
    <property type="term" value="F:oxidoreductase activity, acting on single donors with incorporation of molecular oxygen, incorporation of two atoms of oxygen"/>
    <property type="evidence" value="ECO:0007669"/>
    <property type="project" value="InterPro"/>
</dbReference>
<feature type="binding site" evidence="6">
    <location>
        <position position="473"/>
    </location>
    <ligand>
        <name>Fe cation</name>
        <dbReference type="ChEBI" id="CHEBI:24875"/>
        <note>catalytic</note>
    </ligand>
</feature>
<keyword evidence="3 7" id="KW-0223">Dioxygenase</keyword>
<evidence type="ECO:0000256" key="4">
    <source>
        <dbReference type="ARBA" id="ARBA00023002"/>
    </source>
</evidence>
<keyword evidence="10" id="KW-1185">Reference proteome</keyword>
<comment type="similarity">
    <text evidence="1 7">Belongs to the lipoxygenase family.</text>
</comment>
<reference evidence="9" key="3">
    <citation type="submission" date="2025-09" db="UniProtKB">
        <authorList>
            <consortium name="Ensembl"/>
        </authorList>
    </citation>
    <scope>IDENTIFICATION</scope>
</reference>
<dbReference type="PROSITE" id="PS00711">
    <property type="entry name" value="LIPOXYGENASE_1"/>
    <property type="match status" value="1"/>
</dbReference>